<evidence type="ECO:0000256" key="1">
    <source>
        <dbReference type="SAM" id="Phobius"/>
    </source>
</evidence>
<name>A0A5N5LR23_9ROSI</name>
<proteinExistence type="predicted"/>
<dbReference type="InterPro" id="IPR039324">
    <property type="entry name" value="SHW1"/>
</dbReference>
<gene>
    <name evidence="2" type="ORF">DKX38_013386</name>
</gene>
<comment type="caution">
    <text evidence="2">The sequence shown here is derived from an EMBL/GenBank/DDBJ whole genome shotgun (WGS) entry which is preliminary data.</text>
</comment>
<evidence type="ECO:0000313" key="3">
    <source>
        <dbReference type="Proteomes" id="UP000326939"/>
    </source>
</evidence>
<dbReference type="EMBL" id="VDCV01000008">
    <property type="protein sequence ID" value="KAB5545274.1"/>
    <property type="molecule type" value="Genomic_DNA"/>
</dbReference>
<dbReference type="PANTHER" id="PTHR35474">
    <property type="entry name" value="ATP PHOSPHORIBOSYLTRANSFERASE REGULATORY SUBUNIT"/>
    <property type="match status" value="1"/>
</dbReference>
<keyword evidence="3" id="KW-1185">Reference proteome</keyword>
<accession>A0A5N5LR23</accession>
<dbReference type="GO" id="GO:0009787">
    <property type="term" value="P:regulation of abscisic acid-activated signaling pathway"/>
    <property type="evidence" value="ECO:0007669"/>
    <property type="project" value="InterPro"/>
</dbReference>
<feature type="transmembrane region" description="Helical" evidence="1">
    <location>
        <begin position="197"/>
        <end position="220"/>
    </location>
</feature>
<keyword evidence="1" id="KW-1133">Transmembrane helix</keyword>
<feature type="transmembrane region" description="Helical" evidence="1">
    <location>
        <begin position="226"/>
        <end position="248"/>
    </location>
</feature>
<reference evidence="3" key="1">
    <citation type="journal article" date="2019" name="Gigascience">
        <title>De novo genome assembly of the endangered Acer yangbiense, a plant species with extremely small populations endemic to Yunnan Province, China.</title>
        <authorList>
            <person name="Yang J."/>
            <person name="Wariss H.M."/>
            <person name="Tao L."/>
            <person name="Zhang R."/>
            <person name="Yun Q."/>
            <person name="Hollingsworth P."/>
            <person name="Dao Z."/>
            <person name="Luo G."/>
            <person name="Guo H."/>
            <person name="Ma Y."/>
            <person name="Sun W."/>
        </authorList>
    </citation>
    <scope>NUCLEOTIDE SEQUENCE [LARGE SCALE GENOMIC DNA]</scope>
    <source>
        <strain evidence="3">cv. br00</strain>
    </source>
</reference>
<dbReference type="AlphaFoldDB" id="A0A5N5LR23"/>
<dbReference type="GO" id="GO:0010100">
    <property type="term" value="P:negative regulation of photomorphogenesis"/>
    <property type="evidence" value="ECO:0007669"/>
    <property type="project" value="InterPro"/>
</dbReference>
<organism evidence="2 3">
    <name type="scientific">Salix brachista</name>
    <dbReference type="NCBI Taxonomy" id="2182728"/>
    <lineage>
        <taxon>Eukaryota</taxon>
        <taxon>Viridiplantae</taxon>
        <taxon>Streptophyta</taxon>
        <taxon>Embryophyta</taxon>
        <taxon>Tracheophyta</taxon>
        <taxon>Spermatophyta</taxon>
        <taxon>Magnoliopsida</taxon>
        <taxon>eudicotyledons</taxon>
        <taxon>Gunneridae</taxon>
        <taxon>Pentapetalae</taxon>
        <taxon>rosids</taxon>
        <taxon>fabids</taxon>
        <taxon>Malpighiales</taxon>
        <taxon>Salicaceae</taxon>
        <taxon>Saliceae</taxon>
        <taxon>Salix</taxon>
    </lineage>
</organism>
<sequence>MGYADIKTEDDEVAVKPNCMKIRNAGVVLNDGMDVELAYGGTVALNCVEENGGDVELDSGGSVEMNCVAKNGGDVELANEEQLSLVQLNIGDNVALVDCMKLENEDHVELVDCVTTKATLEMATLGTMEPATLARLDSDVPEEIDGVFFDDNYDMMVEEEEISDGDETESSIDLLIRFLQSMFKKLSRRAKKASRSMLPAVISPQLVSFAVDGILLLAALSIVKALLEVVCTLGSTVFVVILLLRVVWTAVSYFQSSENTSSKGRSSFGTTQPVA</sequence>
<evidence type="ECO:0000313" key="2">
    <source>
        <dbReference type="EMBL" id="KAB5545274.1"/>
    </source>
</evidence>
<keyword evidence="1" id="KW-0472">Membrane</keyword>
<protein>
    <submittedName>
        <fullName evidence="2">Uncharacterized protein</fullName>
    </submittedName>
</protein>
<dbReference type="PANTHER" id="PTHR35474:SF3">
    <property type="entry name" value="PROTEIN SHORT HYPOCOTYL IN WHITE LIGHT 1"/>
    <property type="match status" value="1"/>
</dbReference>
<dbReference type="Proteomes" id="UP000326939">
    <property type="component" value="Chromosome 8"/>
</dbReference>
<keyword evidence="1" id="KW-0812">Transmembrane</keyword>